<dbReference type="Pfam" id="PF02518">
    <property type="entry name" value="HATPase_c"/>
    <property type="match status" value="1"/>
</dbReference>
<reference evidence="10 11" key="1">
    <citation type="submission" date="2016-08" db="EMBL/GenBank/DDBJ databases">
        <authorList>
            <person name="Seilhamer J.J."/>
        </authorList>
    </citation>
    <scope>NUCLEOTIDE SEQUENCE [LARGE SCALE GENOMIC DNA]</scope>
    <source>
        <strain evidence="10 11">A37T2</strain>
    </source>
</reference>
<dbReference type="SMART" id="SM00086">
    <property type="entry name" value="PAC"/>
    <property type="match status" value="3"/>
</dbReference>
<evidence type="ECO:0000256" key="1">
    <source>
        <dbReference type="ARBA" id="ARBA00000085"/>
    </source>
</evidence>
<dbReference type="InterPro" id="IPR036097">
    <property type="entry name" value="HisK_dim/P_sf"/>
</dbReference>
<dbReference type="Pfam" id="PF00512">
    <property type="entry name" value="HisKA"/>
    <property type="match status" value="1"/>
</dbReference>
<comment type="catalytic activity">
    <reaction evidence="1">
        <text>ATP + protein L-histidine = ADP + protein N-phospho-L-histidine.</text>
        <dbReference type="EC" id="2.7.13.3"/>
    </reaction>
</comment>
<evidence type="ECO:0000256" key="5">
    <source>
        <dbReference type="ARBA" id="ARBA00022777"/>
    </source>
</evidence>
<dbReference type="EC" id="2.7.13.3" evidence="2"/>
<evidence type="ECO:0000313" key="11">
    <source>
        <dbReference type="Proteomes" id="UP000242818"/>
    </source>
</evidence>
<keyword evidence="3" id="KW-0597">Phosphoprotein</keyword>
<evidence type="ECO:0000259" key="8">
    <source>
        <dbReference type="PROSITE" id="PS50112"/>
    </source>
</evidence>
<keyword evidence="5" id="KW-0418">Kinase</keyword>
<organism evidence="10 11">
    <name type="scientific">Chitinophaga costaii</name>
    <dbReference type="NCBI Taxonomy" id="1335309"/>
    <lineage>
        <taxon>Bacteria</taxon>
        <taxon>Pseudomonadati</taxon>
        <taxon>Bacteroidota</taxon>
        <taxon>Chitinophagia</taxon>
        <taxon>Chitinophagales</taxon>
        <taxon>Chitinophagaceae</taxon>
        <taxon>Chitinophaga</taxon>
    </lineage>
</organism>
<dbReference type="Proteomes" id="UP000242818">
    <property type="component" value="Unassembled WGS sequence"/>
</dbReference>
<dbReference type="InterPro" id="IPR000014">
    <property type="entry name" value="PAS"/>
</dbReference>
<feature type="coiled-coil region" evidence="6">
    <location>
        <begin position="637"/>
        <end position="689"/>
    </location>
</feature>
<dbReference type="Pfam" id="PF13426">
    <property type="entry name" value="PAS_9"/>
    <property type="match status" value="1"/>
</dbReference>
<accession>A0A1C4CTU0</accession>
<evidence type="ECO:0000313" key="10">
    <source>
        <dbReference type="EMBL" id="SCC22488.1"/>
    </source>
</evidence>
<dbReference type="InterPro" id="IPR036890">
    <property type="entry name" value="HATPase_C_sf"/>
</dbReference>
<gene>
    <name evidence="10" type="ORF">GA0116948_104295</name>
</gene>
<sequence>MPENDLLAGEDQLRYVLNAAGIGTWDVDVARNRVFWDERCKVLFGFTSTDHASFTDTFQYVQNDDREAVRQAINTALHPSSGGYYDMRYRTVNPDTGKETWLQSQGRAIFNEKGEAVRFSGIARDISESIRTMEKMEIAERHAQLALEAAGAGSFSIDFMTGQIMSSSSVAYLLTGDPDAEATREMFFEQVHPDDRSVQEKAYAIAIETLRLRYDARFVWKDGSVHWIKVVGQYYKDSHDELTSFHGIVINIEAEVKGRKEQQKLVTLVEKSSDIILTVDLLLNITYANATAIEVLGLGSKEEGLSRNLKDLCRAFKGNEIEAALQDAKWEGMQHYSNLKTGECIPVHSHIFRLDSPLNGRPIALAMVARDMRSELASQEALRNSETLFRTILKQAPVGISLLKGRDLIIETANLHILDLWGKNESIINLPLLEGLPELKTQGIFSLVQNVYDTAQPYHGYESKIMLQRNGVLADAYFNYVMAPLLEPDGKPRGVMVVAIDVTGQVLMRHKEMEAQKTLQSAVEIANLGTWQYHPLTDKFTCSNRIRSWMGVPAFQEVHLQDVYHGMNDPGKLQEALTKAMKPGSDGRVNVEYEMHNIKTGDFYFMHTQGQAFFNEEEQCYLVLGTTQDITIQREAERMLEREVAERTEELAASTEELAASNEELAATNEELQESNDNLLRSNLELEQYAYVASHDLQEPLRKIQVFSSMLLSRENLSDDVEPLVDKIIFSAQRMALLIKDLLEFSRLLKSDPVFKPTNLTRIMMAVENDFELIIKEKKAYVHIGKLPTIRASSLQMNQLFYNLLSNALKFTDPGRHPHIEIHGRPISHDEVSKYVKPDTLSNYYEITFTDNGIGFEVQYTEQIFEVFKRLHGREIYPGSGIGLALCRRIVTNHGGYLFAESEPGHGTTFHVILPDR</sequence>
<dbReference type="PRINTS" id="PR00344">
    <property type="entry name" value="BCTRLSENSOR"/>
</dbReference>
<dbReference type="Gene3D" id="3.30.450.20">
    <property type="entry name" value="PAS domain"/>
    <property type="match status" value="5"/>
</dbReference>
<dbReference type="PROSITE" id="PS50113">
    <property type="entry name" value="PAC"/>
    <property type="match status" value="3"/>
</dbReference>
<dbReference type="Pfam" id="PF08448">
    <property type="entry name" value="PAS_4"/>
    <property type="match status" value="1"/>
</dbReference>
<dbReference type="InterPro" id="IPR052162">
    <property type="entry name" value="Sensor_kinase/Photoreceptor"/>
</dbReference>
<dbReference type="InterPro" id="IPR003661">
    <property type="entry name" value="HisK_dim/P_dom"/>
</dbReference>
<dbReference type="PANTHER" id="PTHR43304:SF1">
    <property type="entry name" value="PAC DOMAIN-CONTAINING PROTEIN"/>
    <property type="match status" value="1"/>
</dbReference>
<evidence type="ECO:0000256" key="3">
    <source>
        <dbReference type="ARBA" id="ARBA00022553"/>
    </source>
</evidence>
<feature type="domain" description="PAC" evidence="9">
    <location>
        <begin position="212"/>
        <end position="264"/>
    </location>
</feature>
<dbReference type="SMART" id="SM00387">
    <property type="entry name" value="HATPase_c"/>
    <property type="match status" value="1"/>
</dbReference>
<dbReference type="STRING" id="1335309.GA0116948_104295"/>
<feature type="domain" description="PAS" evidence="8">
    <location>
        <begin position="9"/>
        <end position="80"/>
    </location>
</feature>
<dbReference type="Pfam" id="PF08447">
    <property type="entry name" value="PAS_3"/>
    <property type="match status" value="2"/>
</dbReference>
<dbReference type="Gene3D" id="2.10.70.100">
    <property type="match status" value="1"/>
</dbReference>
<dbReference type="InterPro" id="IPR005467">
    <property type="entry name" value="His_kinase_dom"/>
</dbReference>
<dbReference type="PROSITE" id="PS50109">
    <property type="entry name" value="HIS_KIN"/>
    <property type="match status" value="1"/>
</dbReference>
<dbReference type="PROSITE" id="PS50112">
    <property type="entry name" value="PAS"/>
    <property type="match status" value="2"/>
</dbReference>
<dbReference type="RefSeq" id="WP_089711038.1">
    <property type="nucleotide sequence ID" value="NZ_FMAR01000004.1"/>
</dbReference>
<dbReference type="InterPro" id="IPR001610">
    <property type="entry name" value="PAC"/>
</dbReference>
<keyword evidence="6" id="KW-0175">Coiled coil</keyword>
<keyword evidence="11" id="KW-1185">Reference proteome</keyword>
<dbReference type="CDD" id="cd00130">
    <property type="entry name" value="PAS"/>
    <property type="match status" value="3"/>
</dbReference>
<dbReference type="SMART" id="SM00091">
    <property type="entry name" value="PAS"/>
    <property type="match status" value="4"/>
</dbReference>
<feature type="domain" description="Histidine kinase" evidence="7">
    <location>
        <begin position="692"/>
        <end position="917"/>
    </location>
</feature>
<protein>
    <recommendedName>
        <fullName evidence="2">histidine kinase</fullName>
        <ecNumber evidence="2">2.7.13.3</ecNumber>
    </recommendedName>
</protein>
<dbReference type="SMART" id="SM00388">
    <property type="entry name" value="HisKA"/>
    <property type="match status" value="1"/>
</dbReference>
<dbReference type="AlphaFoldDB" id="A0A1C4CTU0"/>
<dbReference type="GO" id="GO:0000155">
    <property type="term" value="F:phosphorelay sensor kinase activity"/>
    <property type="evidence" value="ECO:0007669"/>
    <property type="project" value="InterPro"/>
</dbReference>
<dbReference type="InterPro" id="IPR035965">
    <property type="entry name" value="PAS-like_dom_sf"/>
</dbReference>
<name>A0A1C4CTU0_9BACT</name>
<dbReference type="SUPFAM" id="SSF55874">
    <property type="entry name" value="ATPase domain of HSP90 chaperone/DNA topoisomerase II/histidine kinase"/>
    <property type="match status" value="1"/>
</dbReference>
<dbReference type="InterPro" id="IPR000700">
    <property type="entry name" value="PAS-assoc_C"/>
</dbReference>
<dbReference type="InterPro" id="IPR013656">
    <property type="entry name" value="PAS_4"/>
</dbReference>
<evidence type="ECO:0000259" key="9">
    <source>
        <dbReference type="PROSITE" id="PS50113"/>
    </source>
</evidence>
<evidence type="ECO:0000259" key="7">
    <source>
        <dbReference type="PROSITE" id="PS50109"/>
    </source>
</evidence>
<dbReference type="NCBIfam" id="TIGR00229">
    <property type="entry name" value="sensory_box"/>
    <property type="match status" value="1"/>
</dbReference>
<dbReference type="SUPFAM" id="SSF55785">
    <property type="entry name" value="PYP-like sensor domain (PAS domain)"/>
    <property type="match status" value="5"/>
</dbReference>
<evidence type="ECO:0000256" key="2">
    <source>
        <dbReference type="ARBA" id="ARBA00012438"/>
    </source>
</evidence>
<dbReference type="InterPro" id="IPR013655">
    <property type="entry name" value="PAS_fold_3"/>
</dbReference>
<dbReference type="PANTHER" id="PTHR43304">
    <property type="entry name" value="PHYTOCHROME-LIKE PROTEIN CPH1"/>
    <property type="match status" value="1"/>
</dbReference>
<feature type="domain" description="PAC" evidence="9">
    <location>
        <begin position="85"/>
        <end position="138"/>
    </location>
</feature>
<dbReference type="InterPro" id="IPR003594">
    <property type="entry name" value="HATPase_dom"/>
</dbReference>
<dbReference type="InterPro" id="IPR004358">
    <property type="entry name" value="Sig_transdc_His_kin-like_C"/>
</dbReference>
<keyword evidence="4" id="KW-0808">Transferase</keyword>
<dbReference type="Gene3D" id="1.10.287.130">
    <property type="match status" value="1"/>
</dbReference>
<dbReference type="EMBL" id="FMAR01000004">
    <property type="protein sequence ID" value="SCC22488.1"/>
    <property type="molecule type" value="Genomic_DNA"/>
</dbReference>
<dbReference type="CDD" id="cd00082">
    <property type="entry name" value="HisKA"/>
    <property type="match status" value="1"/>
</dbReference>
<evidence type="ECO:0000256" key="4">
    <source>
        <dbReference type="ARBA" id="ARBA00022679"/>
    </source>
</evidence>
<proteinExistence type="predicted"/>
<dbReference type="OrthoDB" id="607558at2"/>
<dbReference type="Gene3D" id="3.30.565.10">
    <property type="entry name" value="Histidine kinase-like ATPase, C-terminal domain"/>
    <property type="match status" value="1"/>
</dbReference>
<feature type="domain" description="PAC" evidence="9">
    <location>
        <begin position="589"/>
        <end position="642"/>
    </location>
</feature>
<dbReference type="SUPFAM" id="SSF47384">
    <property type="entry name" value="Homodimeric domain of signal transducing histidine kinase"/>
    <property type="match status" value="1"/>
</dbReference>
<feature type="domain" description="PAS" evidence="8">
    <location>
        <begin position="261"/>
        <end position="302"/>
    </location>
</feature>
<evidence type="ECO:0000256" key="6">
    <source>
        <dbReference type="SAM" id="Coils"/>
    </source>
</evidence>